<evidence type="ECO:0000256" key="8">
    <source>
        <dbReference type="ARBA" id="ARBA00022801"/>
    </source>
</evidence>
<dbReference type="GO" id="GO:0009277">
    <property type="term" value="C:fungal-type cell wall"/>
    <property type="evidence" value="ECO:0007669"/>
    <property type="project" value="TreeGrafter"/>
</dbReference>
<comment type="similarity">
    <text evidence="15">Belongs to the glycosyl hydrolase 16 family. CRH1 subfamily.</text>
</comment>
<dbReference type="GO" id="GO:0016757">
    <property type="term" value="F:glycosyltransferase activity"/>
    <property type="evidence" value="ECO:0007669"/>
    <property type="project" value="UniProtKB-KW"/>
</dbReference>
<feature type="chain" id="PRO_5004518394" description="Crh-like protein" evidence="21">
    <location>
        <begin position="25"/>
        <end position="362"/>
    </location>
</feature>
<comment type="function">
    <text evidence="16">Dual chitinase/transglycosylase that plays a role in cell wall architecture. Chitinase and transglycosylase activities are coupled. Required for the polysaccharide cross-linking at the septa and the cell wall. More specifically, transfers chitin to 1,6-beta-glucan in the cell wall.</text>
</comment>
<keyword evidence="24" id="KW-1185">Reference proteome</keyword>
<evidence type="ECO:0000256" key="3">
    <source>
        <dbReference type="ARBA" id="ARBA00004589"/>
    </source>
</evidence>
<keyword evidence="20" id="KW-1133">Transmembrane helix</keyword>
<evidence type="ECO:0000256" key="16">
    <source>
        <dbReference type="ARBA" id="ARBA00093308"/>
    </source>
</evidence>
<evidence type="ECO:0000256" key="4">
    <source>
        <dbReference type="ARBA" id="ARBA00022622"/>
    </source>
</evidence>
<keyword evidence="7 21" id="KW-0732">Signal</keyword>
<keyword evidence="6" id="KW-0808">Transferase</keyword>
<dbReference type="eggNOG" id="ENOG502QQ71">
    <property type="taxonomic scope" value="Eukaryota"/>
</dbReference>
<protein>
    <recommendedName>
        <fullName evidence="17">Crh-like protein</fullName>
        <ecNumber evidence="17">3.2.-.-</ecNumber>
    </recommendedName>
</protein>
<gene>
    <name evidence="23" type="ORF">F503_00554</name>
</gene>
<keyword evidence="14" id="KW-0961">Cell wall biogenesis/degradation</keyword>
<dbReference type="CDD" id="cd02183">
    <property type="entry name" value="GH16_fungal_CRH1_transglycosylase"/>
    <property type="match status" value="1"/>
</dbReference>
<dbReference type="EMBL" id="KE148150">
    <property type="protein sequence ID" value="EPE07832.1"/>
    <property type="molecule type" value="Genomic_DNA"/>
</dbReference>
<dbReference type="STRING" id="1262450.S3C4V9"/>
<keyword evidence="5" id="KW-0328">Glycosyltransferase</keyword>
<keyword evidence="4" id="KW-0336">GPI-anchor</keyword>
<feature type="domain" description="GH16" evidence="22">
    <location>
        <begin position="26"/>
        <end position="235"/>
    </location>
</feature>
<dbReference type="Proteomes" id="UP000016923">
    <property type="component" value="Unassembled WGS sequence"/>
</dbReference>
<evidence type="ECO:0000256" key="2">
    <source>
        <dbReference type="ARBA" id="ARBA00004196"/>
    </source>
</evidence>
<feature type="signal peptide" evidence="21">
    <location>
        <begin position="1"/>
        <end position="24"/>
    </location>
</feature>
<dbReference type="PANTHER" id="PTHR10963:SF68">
    <property type="entry name" value="GLYCOSIDASE CRH1-RELATED"/>
    <property type="match status" value="1"/>
</dbReference>
<evidence type="ECO:0000256" key="1">
    <source>
        <dbReference type="ARBA" id="ARBA00000822"/>
    </source>
</evidence>
<dbReference type="GO" id="GO:0098552">
    <property type="term" value="C:side of membrane"/>
    <property type="evidence" value="ECO:0007669"/>
    <property type="project" value="UniProtKB-KW"/>
</dbReference>
<comment type="catalytic activity">
    <reaction evidence="1">
        <text>Random endo-hydrolysis of N-acetyl-beta-D-glucosaminide (1-&gt;4)-beta-linkages in chitin and chitodextrins.</text>
        <dbReference type="EC" id="3.2.1.14"/>
    </reaction>
</comment>
<proteinExistence type="inferred from homology"/>
<feature type="transmembrane region" description="Helical" evidence="20">
    <location>
        <begin position="343"/>
        <end position="361"/>
    </location>
</feature>
<evidence type="ECO:0000256" key="10">
    <source>
        <dbReference type="ARBA" id="ARBA00023157"/>
    </source>
</evidence>
<evidence type="ECO:0000256" key="5">
    <source>
        <dbReference type="ARBA" id="ARBA00022676"/>
    </source>
</evidence>
<feature type="active site" description="Nucleophile" evidence="18">
    <location>
        <position position="124"/>
    </location>
</feature>
<keyword evidence="8 17" id="KW-0378">Hydrolase</keyword>
<evidence type="ECO:0000256" key="9">
    <source>
        <dbReference type="ARBA" id="ARBA00023136"/>
    </source>
</evidence>
<dbReference type="PANTHER" id="PTHR10963">
    <property type="entry name" value="GLYCOSYL HYDROLASE-RELATED"/>
    <property type="match status" value="1"/>
</dbReference>
<comment type="subcellular location">
    <subcellularLocation>
        <location evidence="2">Cell envelope</location>
    </subcellularLocation>
    <subcellularLocation>
        <location evidence="3">Membrane</location>
        <topology evidence="3">Lipid-anchor</topology>
        <topology evidence="3">GPI-anchor</topology>
    </subcellularLocation>
</comment>
<feature type="active site" description="Proton donor" evidence="18">
    <location>
        <position position="128"/>
    </location>
</feature>
<dbReference type="HOGENOM" id="CLU_027506_3_0_1"/>
<evidence type="ECO:0000256" key="11">
    <source>
        <dbReference type="ARBA" id="ARBA00023180"/>
    </source>
</evidence>
<evidence type="ECO:0000256" key="19">
    <source>
        <dbReference type="PIRSR" id="PIRSR037299-2"/>
    </source>
</evidence>
<dbReference type="Pfam" id="PF00722">
    <property type="entry name" value="Glyco_hydro_16"/>
    <property type="match status" value="1"/>
</dbReference>
<dbReference type="Gene3D" id="2.60.120.200">
    <property type="match status" value="1"/>
</dbReference>
<keyword evidence="12" id="KW-0449">Lipoprotein</keyword>
<keyword evidence="13" id="KW-0326">Glycosidase</keyword>
<dbReference type="GO" id="GO:0031505">
    <property type="term" value="P:fungal-type cell wall organization"/>
    <property type="evidence" value="ECO:0007669"/>
    <property type="project" value="TreeGrafter"/>
</dbReference>
<dbReference type="SUPFAM" id="SSF49899">
    <property type="entry name" value="Concanavalin A-like lectins/glucanases"/>
    <property type="match status" value="1"/>
</dbReference>
<evidence type="ECO:0000256" key="21">
    <source>
        <dbReference type="SAM" id="SignalP"/>
    </source>
</evidence>
<dbReference type="OrthoDB" id="4781at2759"/>
<keyword evidence="20" id="KW-0812">Transmembrane</keyword>
<dbReference type="PROSITE" id="PS51762">
    <property type="entry name" value="GH16_2"/>
    <property type="match status" value="1"/>
</dbReference>
<evidence type="ECO:0000256" key="6">
    <source>
        <dbReference type="ARBA" id="ARBA00022679"/>
    </source>
</evidence>
<evidence type="ECO:0000313" key="23">
    <source>
        <dbReference type="EMBL" id="EPE07832.1"/>
    </source>
</evidence>
<dbReference type="InterPro" id="IPR013320">
    <property type="entry name" value="ConA-like_dom_sf"/>
</dbReference>
<keyword evidence="10 19" id="KW-1015">Disulfide bond</keyword>
<reference evidence="23 24" key="1">
    <citation type="journal article" date="2013" name="BMC Genomics">
        <title>The genome and transcriptome of the pine saprophyte Ophiostoma piceae, and a comparison with the bark beetle-associated pine pathogen Grosmannia clavigera.</title>
        <authorList>
            <person name="Haridas S."/>
            <person name="Wang Y."/>
            <person name="Lim L."/>
            <person name="Massoumi Alamouti S."/>
            <person name="Jackman S."/>
            <person name="Docking R."/>
            <person name="Robertson G."/>
            <person name="Birol I."/>
            <person name="Bohlmann J."/>
            <person name="Breuil C."/>
        </authorList>
    </citation>
    <scope>NUCLEOTIDE SEQUENCE [LARGE SCALE GENOMIC DNA]</scope>
    <source>
        <strain evidence="23 24">UAMH 11346</strain>
    </source>
</reference>
<evidence type="ECO:0000256" key="17">
    <source>
        <dbReference type="PIRNR" id="PIRNR037299"/>
    </source>
</evidence>
<evidence type="ECO:0000256" key="13">
    <source>
        <dbReference type="ARBA" id="ARBA00023295"/>
    </source>
</evidence>
<dbReference type="VEuPathDB" id="FungiDB:F503_00554"/>
<dbReference type="OMA" id="WYIMFGR"/>
<dbReference type="FunFam" id="2.60.120.200:FF:000152">
    <property type="entry name" value="Cell wall glucanase"/>
    <property type="match status" value="1"/>
</dbReference>
<sequence>MHFFGHQRPASLAIAATLAACASAQTYTSCNPLTSTSCPANTALGMAINVDFTKGSVNSFTASGGGTVSYGSDGATFTVSESGDAPQLSSVFYIMFGRVELTMKAAPGAGIVSTLVMQSDDLDEIDMEWLGADDSEVQTNYFGKGQTITYNRGQFNPAADNQAGFITYTIDWTAARIEWSVGGTVVRTLAYEDADTDQYPQTPMQVKFGAWAGGDTSTNAEGTVEWARGPTVFSDGPFSMVVQSIVVSDYSTGSSYVYTNTSGDWQSIEAVDGEVGVNSGTGATATATATASTATSSNLAVPAGIGSSASTTTASSTIPSGWVMTASGKIVPASSNATRPPQFWILATQVFGCFFVGLLLLQ</sequence>
<dbReference type="GO" id="GO:0008843">
    <property type="term" value="F:endochitinase activity"/>
    <property type="evidence" value="ECO:0007669"/>
    <property type="project" value="UniProtKB-EC"/>
</dbReference>
<dbReference type="EC" id="3.2.-.-" evidence="17"/>
<evidence type="ECO:0000313" key="24">
    <source>
        <dbReference type="Proteomes" id="UP000016923"/>
    </source>
</evidence>
<organism evidence="23 24">
    <name type="scientific">Ophiostoma piceae (strain UAMH 11346)</name>
    <name type="common">Sap stain fungus</name>
    <dbReference type="NCBI Taxonomy" id="1262450"/>
    <lineage>
        <taxon>Eukaryota</taxon>
        <taxon>Fungi</taxon>
        <taxon>Dikarya</taxon>
        <taxon>Ascomycota</taxon>
        <taxon>Pezizomycotina</taxon>
        <taxon>Sordariomycetes</taxon>
        <taxon>Sordariomycetidae</taxon>
        <taxon>Ophiostomatales</taxon>
        <taxon>Ophiostomataceae</taxon>
        <taxon>Ophiostoma</taxon>
    </lineage>
</organism>
<dbReference type="InterPro" id="IPR000757">
    <property type="entry name" value="Beta-glucanase-like"/>
</dbReference>
<evidence type="ECO:0000256" key="7">
    <source>
        <dbReference type="ARBA" id="ARBA00022729"/>
    </source>
</evidence>
<dbReference type="InterPro" id="IPR017168">
    <property type="entry name" value="CHR-like"/>
</dbReference>
<dbReference type="AlphaFoldDB" id="S3C4V9"/>
<evidence type="ECO:0000256" key="20">
    <source>
        <dbReference type="SAM" id="Phobius"/>
    </source>
</evidence>
<keyword evidence="11" id="KW-0325">Glycoprotein</keyword>
<evidence type="ECO:0000256" key="14">
    <source>
        <dbReference type="ARBA" id="ARBA00023316"/>
    </source>
</evidence>
<dbReference type="GO" id="GO:0005975">
    <property type="term" value="P:carbohydrate metabolic process"/>
    <property type="evidence" value="ECO:0007669"/>
    <property type="project" value="InterPro"/>
</dbReference>
<feature type="disulfide bond" evidence="19">
    <location>
        <begin position="30"/>
        <end position="38"/>
    </location>
</feature>
<dbReference type="PIRSF" id="PIRSF037299">
    <property type="entry name" value="Glycosidase_CRH1_prd"/>
    <property type="match status" value="1"/>
</dbReference>
<accession>S3C4V9</accession>
<evidence type="ECO:0000256" key="18">
    <source>
        <dbReference type="PIRSR" id="PIRSR037299-1"/>
    </source>
</evidence>
<evidence type="ECO:0000259" key="22">
    <source>
        <dbReference type="PROSITE" id="PS51762"/>
    </source>
</evidence>
<name>S3C4V9_OPHP1</name>
<dbReference type="InterPro" id="IPR050546">
    <property type="entry name" value="Glycosyl_Hydrlase_16"/>
</dbReference>
<keyword evidence="9 17" id="KW-0472">Membrane</keyword>
<evidence type="ECO:0000256" key="12">
    <source>
        <dbReference type="ARBA" id="ARBA00023288"/>
    </source>
</evidence>
<evidence type="ECO:0000256" key="15">
    <source>
        <dbReference type="ARBA" id="ARBA00038074"/>
    </source>
</evidence>